<comment type="caution">
    <text evidence="1">The sequence shown here is derived from an EMBL/GenBank/DDBJ whole genome shotgun (WGS) entry which is preliminary data.</text>
</comment>
<keyword evidence="2" id="KW-1185">Reference proteome</keyword>
<organism evidence="1 2">
    <name type="scientific">Caenorhabditis auriculariae</name>
    <dbReference type="NCBI Taxonomy" id="2777116"/>
    <lineage>
        <taxon>Eukaryota</taxon>
        <taxon>Metazoa</taxon>
        <taxon>Ecdysozoa</taxon>
        <taxon>Nematoda</taxon>
        <taxon>Chromadorea</taxon>
        <taxon>Rhabditida</taxon>
        <taxon>Rhabditina</taxon>
        <taxon>Rhabditomorpha</taxon>
        <taxon>Rhabditoidea</taxon>
        <taxon>Rhabditidae</taxon>
        <taxon>Peloderinae</taxon>
        <taxon>Caenorhabditis</taxon>
    </lineage>
</organism>
<sequence>MQCYVRFLILELNPRTELSSEFNSRVPVSLRGIRNGCESWFSQKFPLWDTNYTHGSAGVQFKINVRTVYFYRRPLRPPSPKLSGTRTCRGFMAPNFNVIETSDCYRNLLNDYTTAVGLQEKEHRSKLGHDQCHRLELRTSRRIPKGSAG</sequence>
<dbReference type="AlphaFoldDB" id="A0A8S1HKV6"/>
<reference evidence="1" key="1">
    <citation type="submission" date="2020-10" db="EMBL/GenBank/DDBJ databases">
        <authorList>
            <person name="Kikuchi T."/>
        </authorList>
    </citation>
    <scope>NUCLEOTIDE SEQUENCE</scope>
    <source>
        <strain evidence="1">NKZ352</strain>
    </source>
</reference>
<protein>
    <submittedName>
        <fullName evidence="1">Uncharacterized protein</fullName>
    </submittedName>
</protein>
<name>A0A8S1HKV6_9PELO</name>
<evidence type="ECO:0000313" key="1">
    <source>
        <dbReference type="EMBL" id="CAD6197276.1"/>
    </source>
</evidence>
<gene>
    <name evidence="1" type="ORF">CAUJ_LOCUS13185</name>
</gene>
<accession>A0A8S1HKV6</accession>
<dbReference type="EMBL" id="CAJGYM010000090">
    <property type="protein sequence ID" value="CAD6197276.1"/>
    <property type="molecule type" value="Genomic_DNA"/>
</dbReference>
<proteinExistence type="predicted"/>
<evidence type="ECO:0000313" key="2">
    <source>
        <dbReference type="Proteomes" id="UP000835052"/>
    </source>
</evidence>
<dbReference type="Proteomes" id="UP000835052">
    <property type="component" value="Unassembled WGS sequence"/>
</dbReference>